<comment type="caution">
    <text evidence="10">The sequence shown here is derived from an EMBL/GenBank/DDBJ whole genome shotgun (WGS) entry which is preliminary data.</text>
</comment>
<dbReference type="GO" id="GO:0046872">
    <property type="term" value="F:metal ion binding"/>
    <property type="evidence" value="ECO:0007669"/>
    <property type="project" value="UniProtKB-KW"/>
</dbReference>
<dbReference type="GO" id="GO:0003810">
    <property type="term" value="F:protein-glutamine gamma-glutamyltransferase activity"/>
    <property type="evidence" value="ECO:0007669"/>
    <property type="project" value="UniProtKB-EC"/>
</dbReference>
<organism evidence="10 11">
    <name type="scientific">Crotalus adamanteus</name>
    <name type="common">Eastern diamondback rattlesnake</name>
    <dbReference type="NCBI Taxonomy" id="8729"/>
    <lineage>
        <taxon>Eukaryota</taxon>
        <taxon>Metazoa</taxon>
        <taxon>Chordata</taxon>
        <taxon>Craniata</taxon>
        <taxon>Vertebrata</taxon>
        <taxon>Euteleostomi</taxon>
        <taxon>Lepidosauria</taxon>
        <taxon>Squamata</taxon>
        <taxon>Bifurcata</taxon>
        <taxon>Unidentata</taxon>
        <taxon>Episquamata</taxon>
        <taxon>Toxicofera</taxon>
        <taxon>Serpentes</taxon>
        <taxon>Colubroidea</taxon>
        <taxon>Viperidae</taxon>
        <taxon>Crotalinae</taxon>
        <taxon>Crotalus</taxon>
    </lineage>
</organism>
<dbReference type="Gene3D" id="2.60.40.10">
    <property type="entry name" value="Immunoglobulins"/>
    <property type="match status" value="3"/>
</dbReference>
<reference evidence="10 11" key="1">
    <citation type="journal article" date="2024" name="Proc. Natl. Acad. Sci. U.S.A.">
        <title>The genetic regulatory architecture and epigenomic basis for age-related changes in rattlesnake venom.</title>
        <authorList>
            <person name="Hogan M.P."/>
            <person name="Holding M.L."/>
            <person name="Nystrom G.S."/>
            <person name="Colston T.J."/>
            <person name="Bartlett D.A."/>
            <person name="Mason A.J."/>
            <person name="Ellsworth S.A."/>
            <person name="Rautsaw R.M."/>
            <person name="Lawrence K.C."/>
            <person name="Strickland J.L."/>
            <person name="He B."/>
            <person name="Fraser P."/>
            <person name="Margres M.J."/>
            <person name="Gilbert D.M."/>
            <person name="Gibbs H.L."/>
            <person name="Parkinson C.L."/>
            <person name="Rokyta D.R."/>
        </authorList>
    </citation>
    <scope>NUCLEOTIDE SEQUENCE [LARGE SCALE GENOMIC DNA]</scope>
    <source>
        <strain evidence="10">DRR0105</strain>
    </source>
</reference>
<dbReference type="FunFam" id="2.60.40.10:FF:000090">
    <property type="entry name" value="Protein-glutamine gamma-glutamyltransferase 2"/>
    <property type="match status" value="1"/>
</dbReference>
<name>A0AAW1BUQ2_CROAD</name>
<dbReference type="Pfam" id="PF00868">
    <property type="entry name" value="Transglut_N"/>
    <property type="match status" value="1"/>
</dbReference>
<protein>
    <recommendedName>
        <fullName evidence="7">protein-glutamine gamma-glutamyltransferase</fullName>
        <ecNumber evidence="7">2.3.2.13</ecNumber>
    </recommendedName>
</protein>
<evidence type="ECO:0000256" key="8">
    <source>
        <dbReference type="SAM" id="MobiDB-lite"/>
    </source>
</evidence>
<evidence type="ECO:0000256" key="6">
    <source>
        <dbReference type="ARBA" id="ARBA00023315"/>
    </source>
</evidence>
<dbReference type="AlphaFoldDB" id="A0AAW1BUQ2"/>
<dbReference type="EC" id="2.3.2.13" evidence="7"/>
<evidence type="ECO:0000256" key="4">
    <source>
        <dbReference type="ARBA" id="ARBA00022723"/>
    </source>
</evidence>
<dbReference type="SUPFAM" id="SSF49309">
    <property type="entry name" value="Transglutaminase, two C-terminal domains"/>
    <property type="match status" value="2"/>
</dbReference>
<dbReference type="EMBL" id="JAOTOJ010000003">
    <property type="protein sequence ID" value="KAK9405102.1"/>
    <property type="molecule type" value="Genomic_DNA"/>
</dbReference>
<evidence type="ECO:0000256" key="2">
    <source>
        <dbReference type="ARBA" id="ARBA00005968"/>
    </source>
</evidence>
<keyword evidence="4" id="KW-0479">Metal-binding</keyword>
<dbReference type="PANTHER" id="PTHR11590">
    <property type="entry name" value="PROTEIN-GLUTAMINE GAMMA-GLUTAMYLTRANSFERASE"/>
    <property type="match status" value="1"/>
</dbReference>
<dbReference type="InterPro" id="IPR014756">
    <property type="entry name" value="Ig_E-set"/>
</dbReference>
<feature type="compositionally biased region" description="Polar residues" evidence="8">
    <location>
        <begin position="811"/>
        <end position="821"/>
    </location>
</feature>
<dbReference type="InterPro" id="IPR001102">
    <property type="entry name" value="Transglutaminase_N"/>
</dbReference>
<evidence type="ECO:0000313" key="10">
    <source>
        <dbReference type="EMBL" id="KAK9405102.1"/>
    </source>
</evidence>
<keyword evidence="11" id="KW-1185">Reference proteome</keyword>
<evidence type="ECO:0000256" key="7">
    <source>
        <dbReference type="ARBA" id="ARBA00024222"/>
    </source>
</evidence>
<dbReference type="SUPFAM" id="SSF54001">
    <property type="entry name" value="Cysteine proteinases"/>
    <property type="match status" value="1"/>
</dbReference>
<dbReference type="SMART" id="SM00460">
    <property type="entry name" value="TGc"/>
    <property type="match status" value="1"/>
</dbReference>
<dbReference type="Pfam" id="PF01841">
    <property type="entry name" value="Transglut_core"/>
    <property type="match status" value="1"/>
</dbReference>
<feature type="domain" description="Transglutaminase-like" evidence="9">
    <location>
        <begin position="379"/>
        <end position="472"/>
    </location>
</feature>
<keyword evidence="3" id="KW-0808">Transferase</keyword>
<dbReference type="Proteomes" id="UP001474421">
    <property type="component" value="Unassembled WGS sequence"/>
</dbReference>
<dbReference type="Pfam" id="PF00927">
    <property type="entry name" value="Transglut_C"/>
    <property type="match status" value="2"/>
</dbReference>
<evidence type="ECO:0000313" key="11">
    <source>
        <dbReference type="Proteomes" id="UP001474421"/>
    </source>
</evidence>
<dbReference type="Gene3D" id="3.90.260.10">
    <property type="entry name" value="Transglutaminase-like"/>
    <property type="match status" value="1"/>
</dbReference>
<evidence type="ECO:0000256" key="3">
    <source>
        <dbReference type="ARBA" id="ARBA00022679"/>
    </source>
</evidence>
<proteinExistence type="inferred from homology"/>
<evidence type="ECO:0000256" key="1">
    <source>
        <dbReference type="ARBA" id="ARBA00001913"/>
    </source>
</evidence>
<sequence length="872" mass="97050">MGPCGSTRSGCLVGKANQAEVSPVRGRARSVSRLLRLLQGPRPKGHREPRPGLAERLLASLLLGGSCCASKLVTEQEGEWAMPRVPRLEPPWLLPDAACRHPPEEPGSSRSSMAGELQLAFVDWHGLENTHRHHTAEMSSGQLAVRRGQPFTLTLHFHSRNYEPGFDSLYLVAETGPGPERAIFLVSLSQQHSREAWRASAVPSGPQSTDVTIWAPAEALVGQYQLNVHFDSGQGASSSFQLGEILLLFNAWCPEDDVYLESEAERQEYVMNEHGVIFHGNRNWIHPVPWNYGQFDEETVSICLKLLDSNLQFQHHPAQDSALRSSPVYVSRVLSAMVNSNDDSGVLLGNWGEDYSGGTRPSEWSSSTPILKQWYRSGGQPVKYGQCWVFAAVMCTVMRSLGIPTRVVTNFDSGHEKDGNLVIDVFYDNTGQLLPRESKDSIWNFHVWNECWMVRRDLPPGYDGWQVLDATPQESSNGLYRCGPSPVRAIRNGDIHLRYDTPFVFSMVNADRVVWLLSGTRREKLQWNPSAVGNYISTKAVGSDEREDITHTYKHQEGSLGERQVFLKALMRSQPFGPIRSSTSALPALPEGRRRDPPTGAQMYLHLQLVESPEIGQDIHLTLLARNLEFASKELKLSLSAQSVLHNGHPLVPFWQDTVYLSFSPKEEKRIPWHISYRQYSRHLPEDKQIRVVAIGEENTTWQKALAEKTITVATPPVLIHVLSPVVLNRPFQFRVQFANPLDEAVSDGLLTVEGAGLVRGQAQIELGFLPAGQQASLTLQLIPYKSGPRQLHLTLRSSLFPPLKGHKQVQSKGSHATQTLPCRGYRRPNPPLDCPLQLPRPLGTAFPEELPPQGEGQQGATPGPLVGQSHN</sequence>
<dbReference type="InterPro" id="IPR038765">
    <property type="entry name" value="Papain-like_cys_pep_sf"/>
</dbReference>
<dbReference type="InterPro" id="IPR050779">
    <property type="entry name" value="Transglutaminase"/>
</dbReference>
<dbReference type="InterPro" id="IPR002931">
    <property type="entry name" value="Transglutaminase-like"/>
</dbReference>
<accession>A0AAW1BUQ2</accession>
<feature type="region of interest" description="Disordered" evidence="8">
    <location>
        <begin position="804"/>
        <end position="872"/>
    </location>
</feature>
<dbReference type="SUPFAM" id="SSF81296">
    <property type="entry name" value="E set domains"/>
    <property type="match status" value="1"/>
</dbReference>
<evidence type="ECO:0000256" key="5">
    <source>
        <dbReference type="ARBA" id="ARBA00022837"/>
    </source>
</evidence>
<keyword evidence="6" id="KW-0012">Acyltransferase</keyword>
<evidence type="ECO:0000259" key="9">
    <source>
        <dbReference type="SMART" id="SM00460"/>
    </source>
</evidence>
<gene>
    <name evidence="10" type="ORF">NXF25_009929</name>
</gene>
<dbReference type="FunFam" id="3.90.260.10:FF:000001">
    <property type="entry name" value="Protein-glutamine gamma-glutamyltransferase 2"/>
    <property type="match status" value="1"/>
</dbReference>
<comment type="cofactor">
    <cofactor evidence="1">
        <name>Ca(2+)</name>
        <dbReference type="ChEBI" id="CHEBI:29108"/>
    </cofactor>
</comment>
<dbReference type="InterPro" id="IPR036238">
    <property type="entry name" value="Transglutaminase_C_sf"/>
</dbReference>
<dbReference type="InterPro" id="IPR013783">
    <property type="entry name" value="Ig-like_fold"/>
</dbReference>
<dbReference type="InterPro" id="IPR013808">
    <property type="entry name" value="Transglutaminase_AS"/>
</dbReference>
<dbReference type="InterPro" id="IPR008958">
    <property type="entry name" value="Transglutaminase_C"/>
</dbReference>
<comment type="similarity">
    <text evidence="2">Belongs to the transglutaminase superfamily. Transglutaminase family.</text>
</comment>
<dbReference type="PANTHER" id="PTHR11590:SF38">
    <property type="entry name" value="PROTEIN-GLUTAMINE GAMMA-GLUTAMYLTRANSFERASE 5"/>
    <property type="match status" value="1"/>
</dbReference>
<dbReference type="PROSITE" id="PS00547">
    <property type="entry name" value="TRANSGLUTAMINASES"/>
    <property type="match status" value="1"/>
</dbReference>
<dbReference type="InterPro" id="IPR036985">
    <property type="entry name" value="Transglutaminase-like_sf"/>
</dbReference>
<keyword evidence="5" id="KW-0106">Calcium</keyword>